<protein>
    <submittedName>
        <fullName evidence="1">Putative orfan</fullName>
    </submittedName>
</protein>
<organism evidence="1">
    <name type="scientific">Tupanvirus soda lake</name>
    <dbReference type="NCBI Taxonomy" id="2126985"/>
    <lineage>
        <taxon>Viruses</taxon>
        <taxon>Varidnaviria</taxon>
        <taxon>Bamfordvirae</taxon>
        <taxon>Nucleocytoviricota</taxon>
        <taxon>Megaviricetes</taxon>
        <taxon>Imitervirales</taxon>
        <taxon>Mimiviridae</taxon>
        <taxon>Megamimivirinae</taxon>
        <taxon>Tupanvirus</taxon>
        <taxon>Tupanvirus salinum</taxon>
    </lineage>
</organism>
<proteinExistence type="predicted"/>
<sequence>MTSNTEIVNVDDTTTVYGLRSFSKVMSAKEIIRTPSISRVKNNCTKNVLLKVGLFNVKTYNFEPIGITVLPAGKTYTYHNRFPTKILQISLGYLGDDVGDDTVDVICYDMLVFGDFEINDFYVSYKNMKISDFHNNESGTDDPAQGDKLSCDPSTFSITNESSNSILFYLSIRDIVLDITYCVGWMYLPVNHNYTLVNQFASKVFCISAGIPSKKIGSKLINIFCDDIPIFEDIVIDDSYVPYKKITFSEFSMEDDDKNSDSSTEDSE</sequence>
<evidence type="ECO:0000313" key="1">
    <source>
        <dbReference type="EMBL" id="QKU35309.1"/>
    </source>
</evidence>
<dbReference type="EMBL" id="KY523104">
    <property type="protein sequence ID" value="QKU35309.1"/>
    <property type="molecule type" value="Genomic_DNA"/>
</dbReference>
<reference evidence="1" key="2">
    <citation type="journal article" date="2018" name="Nat. Commun.">
        <title>Tailed giant Tupanvirus possesses the most complete translational apparatus of the known virosphere.</title>
        <authorList>
            <person name="Abrahao J."/>
            <person name="Silva L."/>
            <person name="Silva L.S."/>
            <person name="Khalil J.Y.B."/>
            <person name="Rodrigues R."/>
            <person name="Arantes T."/>
            <person name="Assis F."/>
            <person name="Boratto P."/>
            <person name="Andrade M."/>
            <person name="Kroon E.G."/>
            <person name="Ribeiro B."/>
            <person name="Bergier I."/>
            <person name="Seligmann H."/>
            <person name="Ghigo E."/>
            <person name="Colson P."/>
            <person name="Levasseur A."/>
            <person name="Kroemer G."/>
            <person name="Raoult D."/>
            <person name="La Scola B."/>
        </authorList>
    </citation>
    <scope>NUCLEOTIDE SEQUENCE [LARGE SCALE GENOMIC DNA]</scope>
    <source>
        <strain evidence="1">Soda lake</strain>
    </source>
</reference>
<dbReference type="GeneID" id="80518732"/>
<reference evidence="1" key="1">
    <citation type="submission" date="2017-01" db="EMBL/GenBank/DDBJ databases">
        <authorList>
            <person name="Assis F.L."/>
            <person name="Abrahao J.S."/>
            <person name="Silva L."/>
            <person name="Khalil J.B."/>
            <person name="Rodrigues R."/>
            <person name="Silva L.S."/>
            <person name="Arantes T."/>
            <person name="Boratto P."/>
            <person name="Andrade M."/>
            <person name="Kroon E.G."/>
            <person name="Ribeiro B."/>
            <person name="Bergier I."/>
            <person name="Seligmann H."/>
            <person name="Ghigo E."/>
            <person name="Colson P."/>
            <person name="Levasseur A."/>
            <person name="Raoult D."/>
            <person name="Scola B.L."/>
        </authorList>
    </citation>
    <scope>NUCLEOTIDE SEQUENCE</scope>
    <source>
        <strain evidence="1">Soda lake</strain>
    </source>
</reference>
<dbReference type="RefSeq" id="YP_010781968.1">
    <property type="nucleotide sequence ID" value="NC_075039.1"/>
</dbReference>
<accession>A0A6N1NL54</accession>
<dbReference type="KEGG" id="vg:80518732"/>
<name>A0A6N1NL54_9VIRU</name>